<sequence>MPKIENLYLKNALFTIGFYLLLLIASYFLDIISPSGPCVPGLGAAILLGLPFISGLMLTINIFRYFLYKKELISSIIIHFLIFISLLIFIKTL</sequence>
<dbReference type="RefSeq" id="WP_344815250.1">
    <property type="nucleotide sequence ID" value="NZ_BAABCT010000001.1"/>
</dbReference>
<name>A0ABP7VB27_9FLAO</name>
<feature type="transmembrane region" description="Helical" evidence="1">
    <location>
        <begin position="72"/>
        <end position="90"/>
    </location>
</feature>
<keyword evidence="1" id="KW-0812">Transmembrane</keyword>
<reference evidence="3" key="1">
    <citation type="journal article" date="2019" name="Int. J. Syst. Evol. Microbiol.">
        <title>The Global Catalogue of Microorganisms (GCM) 10K type strain sequencing project: providing services to taxonomists for standard genome sequencing and annotation.</title>
        <authorList>
            <consortium name="The Broad Institute Genomics Platform"/>
            <consortium name="The Broad Institute Genome Sequencing Center for Infectious Disease"/>
            <person name="Wu L."/>
            <person name="Ma J."/>
        </authorList>
    </citation>
    <scope>NUCLEOTIDE SEQUENCE [LARGE SCALE GENOMIC DNA]</scope>
    <source>
        <strain evidence="3">JCM 17069</strain>
    </source>
</reference>
<evidence type="ECO:0000313" key="2">
    <source>
        <dbReference type="EMBL" id="GAA4063463.1"/>
    </source>
</evidence>
<accession>A0ABP7VB27</accession>
<organism evidence="2 3">
    <name type="scientific">Flavobacterium cheonanense</name>
    <dbReference type="NCBI Taxonomy" id="706183"/>
    <lineage>
        <taxon>Bacteria</taxon>
        <taxon>Pseudomonadati</taxon>
        <taxon>Bacteroidota</taxon>
        <taxon>Flavobacteriia</taxon>
        <taxon>Flavobacteriales</taxon>
        <taxon>Flavobacteriaceae</taxon>
        <taxon>Flavobacterium</taxon>
    </lineage>
</organism>
<dbReference type="EMBL" id="BAABCT010000001">
    <property type="protein sequence ID" value="GAA4063463.1"/>
    <property type="molecule type" value="Genomic_DNA"/>
</dbReference>
<gene>
    <name evidence="2" type="ORF">GCM10022389_05220</name>
</gene>
<evidence type="ECO:0000256" key="1">
    <source>
        <dbReference type="SAM" id="Phobius"/>
    </source>
</evidence>
<keyword evidence="1" id="KW-0472">Membrane</keyword>
<keyword evidence="1" id="KW-1133">Transmembrane helix</keyword>
<proteinExistence type="predicted"/>
<protein>
    <submittedName>
        <fullName evidence="2">Uncharacterized protein</fullName>
    </submittedName>
</protein>
<keyword evidence="3" id="KW-1185">Reference proteome</keyword>
<evidence type="ECO:0000313" key="3">
    <source>
        <dbReference type="Proteomes" id="UP001500367"/>
    </source>
</evidence>
<comment type="caution">
    <text evidence="2">The sequence shown here is derived from an EMBL/GenBank/DDBJ whole genome shotgun (WGS) entry which is preliminary data.</text>
</comment>
<feature type="transmembrane region" description="Helical" evidence="1">
    <location>
        <begin position="12"/>
        <end position="29"/>
    </location>
</feature>
<feature type="transmembrane region" description="Helical" evidence="1">
    <location>
        <begin position="41"/>
        <end position="60"/>
    </location>
</feature>
<dbReference type="Proteomes" id="UP001500367">
    <property type="component" value="Unassembled WGS sequence"/>
</dbReference>